<keyword evidence="5" id="KW-0158">Chromosome</keyword>
<feature type="compositionally biased region" description="Basic residues" evidence="10">
    <location>
        <begin position="106"/>
        <end position="119"/>
    </location>
</feature>
<evidence type="ECO:0000256" key="9">
    <source>
        <dbReference type="ARBA" id="ARBA00031456"/>
    </source>
</evidence>
<feature type="compositionally biased region" description="Basic and acidic residues" evidence="10">
    <location>
        <begin position="407"/>
        <end position="417"/>
    </location>
</feature>
<sequence>MFLRVFEQLACKTHWVPVKHKMSAIKNILRNIRNEFESDTRNETDYEIAPTQKFPQISHHETDISSITRTSFLEEEDSNLYDNPLHSTALEDENGAQKKHEAVSRTKPKKDKAVSKKNKGVTTKTMRPVAKTQKTTSRSLKRLSEMPEREDSSDLESEASIKEPDPVDNTPSSQAQTDATEKSELEQSRAKAGKKSAAVSKPRKLSPSVEESSDQEESELGSQSSDLLSQSQRVATRESGQVQSRAKAGEKSAAVSKPKAPGKQTRRKSPYVEESSDEEASDLTPSSQAQTDATEKSELEQSRAKAGKKSAAVSKPRKLSPSVEESSDQEESELGSQSSDLLSQSQRVATRESGQVQSRAKAGEKSAAVSKPKAPVKQTRRKSPCVEESTDEEASDLTPSSQAQTDATEKSELEQSRAKAGKKSAAVSKPRKLSPSVEESSDQEESELGSQSSDLLSQSQRVATRQSRQGQSRAKAGEKSAAVSKPKAPGKQTRRKSPYVEESSDEEASDLTPSSQAQTDATEKSELEQRRAKAGKKSAAVSKPRKLSPSVEESSDQEESELGSQSSDLLSQSQRVATRESGQVQSRAKAGEKSAAVSKPKAPVKQTRRKSPCVEESSDEEASDLESSNLKNSSKSIGKKKNKPSSASSDEAGPSKKVKKSPKNITELDVVLDTFQSFVSEYKETVESSVCRRAIERLYNKVSDHLIETISEVKECTELKKKNTKIVNSINKKRRCLIEVKSNLIKRETHQRKVQKEYAELKERYADLKSGTAFLDNFKDLQMQYLEHRNNNPGEKETYGLSSLPSLLLEARGVLGAEEQLQNINFKLQQAIGN</sequence>
<evidence type="ECO:0000256" key="4">
    <source>
        <dbReference type="ARBA" id="ARBA00016402"/>
    </source>
</evidence>
<feature type="compositionally biased region" description="Low complexity" evidence="10">
    <location>
        <begin position="220"/>
        <end position="232"/>
    </location>
</feature>
<keyword evidence="8" id="KW-0137">Centromere</keyword>
<evidence type="ECO:0000256" key="5">
    <source>
        <dbReference type="ARBA" id="ARBA00022454"/>
    </source>
</evidence>
<evidence type="ECO:0000313" key="12">
    <source>
        <dbReference type="Proteomes" id="UP001369086"/>
    </source>
</evidence>
<feature type="compositionally biased region" description="Low complexity" evidence="10">
    <location>
        <begin position="334"/>
        <end position="346"/>
    </location>
</feature>
<comment type="caution">
    <text evidence="11">The sequence shown here is derived from an EMBL/GenBank/DDBJ whole genome shotgun (WGS) entry which is preliminary data.</text>
</comment>
<name>A0ABR1AAR1_HUSHU</name>
<feature type="compositionally biased region" description="Low complexity" evidence="10">
    <location>
        <begin position="423"/>
        <end position="438"/>
    </location>
</feature>
<evidence type="ECO:0000256" key="1">
    <source>
        <dbReference type="ARBA" id="ARBA00004123"/>
    </source>
</evidence>
<feature type="compositionally biased region" description="Polar residues" evidence="10">
    <location>
        <begin position="283"/>
        <end position="292"/>
    </location>
</feature>
<feature type="compositionally biased region" description="Basic and acidic residues" evidence="10">
    <location>
        <begin position="521"/>
        <end position="531"/>
    </location>
</feature>
<feature type="compositionally biased region" description="Low complexity" evidence="10">
    <location>
        <begin position="625"/>
        <end position="636"/>
    </location>
</feature>
<feature type="compositionally biased region" description="Low complexity" evidence="10">
    <location>
        <begin position="448"/>
        <end position="460"/>
    </location>
</feature>
<evidence type="ECO:0000313" key="11">
    <source>
        <dbReference type="EMBL" id="KAK6494197.1"/>
    </source>
</evidence>
<evidence type="ECO:0000256" key="10">
    <source>
        <dbReference type="SAM" id="MobiDB-lite"/>
    </source>
</evidence>
<feature type="compositionally biased region" description="Low complexity" evidence="10">
    <location>
        <begin position="537"/>
        <end position="552"/>
    </location>
</feature>
<dbReference type="InterPro" id="IPR025214">
    <property type="entry name" value="CENP-U"/>
</dbReference>
<feature type="compositionally biased region" description="Basic and acidic residues" evidence="10">
    <location>
        <begin position="142"/>
        <end position="152"/>
    </location>
</feature>
<keyword evidence="6" id="KW-0175">Coiled coil</keyword>
<evidence type="ECO:0000256" key="3">
    <source>
        <dbReference type="ARBA" id="ARBA00010440"/>
    </source>
</evidence>
<feature type="compositionally biased region" description="Low complexity" evidence="10">
    <location>
        <begin position="195"/>
        <end position="210"/>
    </location>
</feature>
<evidence type="ECO:0000256" key="7">
    <source>
        <dbReference type="ARBA" id="ARBA00023242"/>
    </source>
</evidence>
<comment type="similarity">
    <text evidence="3">Belongs to the CENP-U/AME1 family.</text>
</comment>
<feature type="region of interest" description="Disordered" evidence="10">
    <location>
        <begin position="82"/>
        <end position="662"/>
    </location>
</feature>
<feature type="compositionally biased region" description="Low complexity" evidence="10">
    <location>
        <begin position="562"/>
        <end position="574"/>
    </location>
</feature>
<comment type="subcellular location">
    <subcellularLocation>
        <location evidence="2">Chromosome</location>
        <location evidence="2">Centromere</location>
    </subcellularLocation>
    <subcellularLocation>
        <location evidence="1">Nucleus</location>
    </subcellularLocation>
</comment>
<dbReference type="Pfam" id="PF13097">
    <property type="entry name" value="CENP-U"/>
    <property type="match status" value="1"/>
</dbReference>
<evidence type="ECO:0000256" key="2">
    <source>
        <dbReference type="ARBA" id="ARBA00004584"/>
    </source>
</evidence>
<proteinExistence type="inferred from homology"/>
<feature type="compositionally biased region" description="Basic and acidic residues" evidence="10">
    <location>
        <begin position="293"/>
        <end position="303"/>
    </location>
</feature>
<dbReference type="PANTHER" id="PTHR32222:SF1">
    <property type="entry name" value="CENTROMERE PROTEIN U"/>
    <property type="match status" value="1"/>
</dbReference>
<feature type="compositionally biased region" description="Low complexity" evidence="10">
    <location>
        <begin position="309"/>
        <end position="324"/>
    </location>
</feature>
<feature type="compositionally biased region" description="Polar residues" evidence="10">
    <location>
        <begin position="461"/>
        <end position="472"/>
    </location>
</feature>
<feature type="compositionally biased region" description="Polar residues" evidence="10">
    <location>
        <begin position="169"/>
        <end position="178"/>
    </location>
</feature>
<feature type="compositionally biased region" description="Basic and acidic residues" evidence="10">
    <location>
        <begin position="95"/>
        <end position="104"/>
    </location>
</feature>
<feature type="compositionally biased region" description="Basic and acidic residues" evidence="10">
    <location>
        <begin position="179"/>
        <end position="189"/>
    </location>
</feature>
<protein>
    <recommendedName>
        <fullName evidence="4">Centromere protein U</fullName>
    </recommendedName>
    <alternativeName>
        <fullName evidence="9">MLF1-interacting protein</fullName>
    </alternativeName>
</protein>
<organism evidence="11 12">
    <name type="scientific">Huso huso</name>
    <name type="common">Beluga</name>
    <name type="synonym">Acipenser huso</name>
    <dbReference type="NCBI Taxonomy" id="61971"/>
    <lineage>
        <taxon>Eukaryota</taxon>
        <taxon>Metazoa</taxon>
        <taxon>Chordata</taxon>
        <taxon>Craniata</taxon>
        <taxon>Vertebrata</taxon>
        <taxon>Euteleostomi</taxon>
        <taxon>Actinopterygii</taxon>
        <taxon>Chondrostei</taxon>
        <taxon>Acipenseriformes</taxon>
        <taxon>Acipenseridae</taxon>
        <taxon>Huso</taxon>
    </lineage>
</organism>
<keyword evidence="7" id="KW-0539">Nucleus</keyword>
<feature type="compositionally biased region" description="Polar residues" evidence="10">
    <location>
        <begin position="397"/>
        <end position="406"/>
    </location>
</feature>
<evidence type="ECO:0000256" key="8">
    <source>
        <dbReference type="ARBA" id="ARBA00023328"/>
    </source>
</evidence>
<accession>A0ABR1AAR1</accession>
<evidence type="ECO:0000256" key="6">
    <source>
        <dbReference type="ARBA" id="ARBA00023054"/>
    </source>
</evidence>
<gene>
    <name evidence="11" type="ORF">HHUSO_G684</name>
</gene>
<dbReference type="Proteomes" id="UP001369086">
    <property type="component" value="Unassembled WGS sequence"/>
</dbReference>
<reference evidence="11 12" key="1">
    <citation type="submission" date="2021-05" db="EMBL/GenBank/DDBJ databases">
        <authorList>
            <person name="Zahm M."/>
            <person name="Klopp C."/>
            <person name="Cabau C."/>
            <person name="Kuhl H."/>
            <person name="Suciu R."/>
            <person name="Ciorpac M."/>
            <person name="Holostenco D."/>
            <person name="Gessner J."/>
            <person name="Wuertz S."/>
            <person name="Hohne C."/>
            <person name="Stock M."/>
            <person name="Gislard M."/>
            <person name="Lluch J."/>
            <person name="Milhes M."/>
            <person name="Lampietro C."/>
            <person name="Lopez Roques C."/>
            <person name="Donnadieu C."/>
            <person name="Du K."/>
            <person name="Schartl M."/>
            <person name="Guiguen Y."/>
        </authorList>
    </citation>
    <scope>NUCLEOTIDE SEQUENCE [LARGE SCALE GENOMIC DNA]</scope>
    <source>
        <strain evidence="11">Hh-F2</strain>
        <tissue evidence="11">Blood</tissue>
    </source>
</reference>
<feature type="compositionally biased region" description="Polar residues" evidence="10">
    <location>
        <begin position="511"/>
        <end position="520"/>
    </location>
</feature>
<dbReference type="EMBL" id="JAHFZB010000001">
    <property type="protein sequence ID" value="KAK6494197.1"/>
    <property type="molecule type" value="Genomic_DNA"/>
</dbReference>
<dbReference type="PANTHER" id="PTHR32222">
    <property type="entry name" value="CENTROMERE PROTEIN U"/>
    <property type="match status" value="1"/>
</dbReference>
<keyword evidence="12" id="KW-1185">Reference proteome</keyword>